<feature type="chain" id="PRO_5003639711" description="PepSY domain-containing protein" evidence="1">
    <location>
        <begin position="22"/>
        <end position="85"/>
    </location>
</feature>
<name>I1E1H3_9GAMM</name>
<dbReference type="Gene3D" id="3.10.450.40">
    <property type="match status" value="1"/>
</dbReference>
<comment type="caution">
    <text evidence="3">The sequence shown here is derived from an EMBL/GenBank/DDBJ whole genome shotgun (WGS) entry which is preliminary data.</text>
</comment>
<accession>I1E1H3</accession>
<evidence type="ECO:0000256" key="1">
    <source>
        <dbReference type="SAM" id="SignalP"/>
    </source>
</evidence>
<dbReference type="Proteomes" id="UP000004374">
    <property type="component" value="Unassembled WGS sequence"/>
</dbReference>
<evidence type="ECO:0000313" key="4">
    <source>
        <dbReference type="Proteomes" id="UP000004374"/>
    </source>
</evidence>
<dbReference type="EMBL" id="BAFK01000022">
    <property type="protein sequence ID" value="GAB60151.1"/>
    <property type="molecule type" value="Genomic_DNA"/>
</dbReference>
<dbReference type="InterPro" id="IPR025711">
    <property type="entry name" value="PepSY"/>
</dbReference>
<feature type="signal peptide" evidence="1">
    <location>
        <begin position="1"/>
        <end position="21"/>
    </location>
</feature>
<dbReference type="Pfam" id="PF03413">
    <property type="entry name" value="PepSY"/>
    <property type="match status" value="1"/>
</dbReference>
<protein>
    <recommendedName>
        <fullName evidence="2">PepSY domain-containing protein</fullName>
    </recommendedName>
</protein>
<keyword evidence="4" id="KW-1185">Reference proteome</keyword>
<keyword evidence="1" id="KW-0732">Signal</keyword>
<evidence type="ECO:0000313" key="3">
    <source>
        <dbReference type="EMBL" id="GAB60151.1"/>
    </source>
</evidence>
<evidence type="ECO:0000259" key="2">
    <source>
        <dbReference type="Pfam" id="PF03413"/>
    </source>
</evidence>
<dbReference type="AlphaFoldDB" id="I1E1H3"/>
<proteinExistence type="predicted"/>
<feature type="domain" description="PepSY" evidence="2">
    <location>
        <begin position="30"/>
        <end position="80"/>
    </location>
</feature>
<organism evidence="3 4">
    <name type="scientific">Rheinheimera nanhaiensis E407-8</name>
    <dbReference type="NCBI Taxonomy" id="562729"/>
    <lineage>
        <taxon>Bacteria</taxon>
        <taxon>Pseudomonadati</taxon>
        <taxon>Pseudomonadota</taxon>
        <taxon>Gammaproteobacteria</taxon>
        <taxon>Chromatiales</taxon>
        <taxon>Chromatiaceae</taxon>
        <taxon>Rheinheimera</taxon>
    </lineage>
</organism>
<reference evidence="3 4" key="1">
    <citation type="journal article" date="2012" name="J. Bacteriol.">
        <title>Genome Sequence of the Protease-Producing Bacterium Rheinheimera nanhaiensis E407-8T, Isolated from Deep-Sea Sediment of the South China Sea.</title>
        <authorList>
            <person name="Zhang X.-Y."/>
            <person name="Zhang Y.-J."/>
            <person name="Qin Q.-L."/>
            <person name="Xie B.-B."/>
            <person name="Chen X.-L."/>
            <person name="Zhou B.-C."/>
            <person name="Zhang Y.-Z."/>
        </authorList>
    </citation>
    <scope>NUCLEOTIDE SEQUENCE [LARGE SCALE GENOMIC DNA]</scope>
    <source>
        <strain evidence="3 4">E407-8</strain>
    </source>
</reference>
<gene>
    <name evidence="3" type="ORF">RNAN_3165</name>
</gene>
<sequence>MFGTRVLLLTAVLVLAGPCFANSMQDKRQVSREQAAALAQQQYPGRIVKVQTVREFYRIRLVQPDGRVITVVVDGKTGRVKKDGN</sequence>
<dbReference type="OrthoDB" id="5772592at2"/>
<dbReference type="STRING" id="562729.RNAN_3165"/>